<evidence type="ECO:0000256" key="1">
    <source>
        <dbReference type="ARBA" id="ARBA00023118"/>
    </source>
</evidence>
<dbReference type="InterPro" id="IPR021124">
    <property type="entry name" value="CRISPR-assoc_prot_Cas5"/>
</dbReference>
<organism evidence="2 3">
    <name type="scientific">Oribacterium sinus</name>
    <dbReference type="NCBI Taxonomy" id="237576"/>
    <lineage>
        <taxon>Bacteria</taxon>
        <taxon>Bacillati</taxon>
        <taxon>Bacillota</taxon>
        <taxon>Clostridia</taxon>
        <taxon>Lachnospirales</taxon>
        <taxon>Lachnospiraceae</taxon>
        <taxon>Oribacterium</taxon>
    </lineage>
</organism>
<evidence type="ECO:0000313" key="3">
    <source>
        <dbReference type="Proteomes" id="UP000780721"/>
    </source>
</evidence>
<proteinExistence type="predicted"/>
<dbReference type="InterPro" id="IPR010147">
    <property type="entry name" value="CRISPR-assoc_prot_CasD"/>
</dbReference>
<dbReference type="NCBIfam" id="TIGR02593">
    <property type="entry name" value="CRISPR_cas5"/>
    <property type="match status" value="1"/>
</dbReference>
<dbReference type="CDD" id="cd09756">
    <property type="entry name" value="Cas5_I-E"/>
    <property type="match status" value="1"/>
</dbReference>
<dbReference type="AlphaFoldDB" id="A0A930DWB6"/>
<dbReference type="Pfam" id="PF09704">
    <property type="entry name" value="Cas_Cas5d"/>
    <property type="match status" value="1"/>
</dbReference>
<sequence length="250" mass="28459">MKTILLKFAGPLQSYGTSSHFETRYTEYYPSKSAVIGLLAACLGYRRDEAEKIRELSKLQFAVRIDQDGALLRDYHIARSHKDTGAELRTYVTNRYYLEDALFVVALSGMDELIDTLTKAIKSPYFQPFMGRRSLPVPVDFFLGVSAEDILDSLRNLPWQAAPWYKKKKRKQGIGEKISLEVYADEEILKDEKISRSKLRRDIPISFSQKGRQFAFRQEACISIEVLSGIEKGLGAEDIEHDVFSTLEGA</sequence>
<reference evidence="2" key="1">
    <citation type="submission" date="2020-04" db="EMBL/GenBank/DDBJ databases">
        <title>Deep metagenomics examines the oral microbiome during advanced dental caries in children, revealing novel taxa and co-occurrences with host molecules.</title>
        <authorList>
            <person name="Baker J.L."/>
            <person name="Morton J.T."/>
            <person name="Dinis M."/>
            <person name="Alvarez R."/>
            <person name="Tran N.C."/>
            <person name="Knight R."/>
            <person name="Edlund A."/>
        </authorList>
    </citation>
    <scope>NUCLEOTIDE SEQUENCE</scope>
    <source>
        <strain evidence="2">JCVI_48_bin.5</strain>
    </source>
</reference>
<name>A0A930DWB6_9FIRM</name>
<gene>
    <name evidence="2" type="primary">cas5e</name>
    <name evidence="2" type="ORF">HXM91_06770</name>
</gene>
<dbReference type="GO" id="GO:0043571">
    <property type="term" value="P:maintenance of CRISPR repeat elements"/>
    <property type="evidence" value="ECO:0007669"/>
    <property type="project" value="InterPro"/>
</dbReference>
<dbReference type="GO" id="GO:0003723">
    <property type="term" value="F:RNA binding"/>
    <property type="evidence" value="ECO:0007669"/>
    <property type="project" value="InterPro"/>
</dbReference>
<dbReference type="InterPro" id="IPR013422">
    <property type="entry name" value="CRISPR-assoc_prot_Cas5_N"/>
</dbReference>
<dbReference type="Proteomes" id="UP000780721">
    <property type="component" value="Unassembled WGS sequence"/>
</dbReference>
<dbReference type="GO" id="GO:0051607">
    <property type="term" value="P:defense response to virus"/>
    <property type="evidence" value="ECO:0007669"/>
    <property type="project" value="UniProtKB-KW"/>
</dbReference>
<evidence type="ECO:0000313" key="2">
    <source>
        <dbReference type="EMBL" id="MBF1305534.1"/>
    </source>
</evidence>
<keyword evidence="1" id="KW-0051">Antiviral defense</keyword>
<dbReference type="EMBL" id="JABZRB010000192">
    <property type="protein sequence ID" value="MBF1305534.1"/>
    <property type="molecule type" value="Genomic_DNA"/>
</dbReference>
<dbReference type="NCBIfam" id="TIGR01868">
    <property type="entry name" value="casD_Cas5e"/>
    <property type="match status" value="1"/>
</dbReference>
<protein>
    <submittedName>
        <fullName evidence="2">Type I-E CRISPR-associated protein Cas5/CasD</fullName>
    </submittedName>
</protein>
<comment type="caution">
    <text evidence="2">The sequence shown here is derived from an EMBL/GenBank/DDBJ whole genome shotgun (WGS) entry which is preliminary data.</text>
</comment>
<accession>A0A930DWB6</accession>
<dbReference type="Gene3D" id="3.30.70.2660">
    <property type="match status" value="1"/>
</dbReference>